<feature type="binding site" evidence="8">
    <location>
        <position position="153"/>
    </location>
    <ligand>
        <name>(R)-pantoate</name>
        <dbReference type="ChEBI" id="CHEBI:15980"/>
    </ligand>
</feature>
<reference evidence="10" key="1">
    <citation type="journal article" date="2019" name="Int. J. Syst. Evol. Microbiol.">
        <title>The Global Catalogue of Microorganisms (GCM) 10K type strain sequencing project: providing services to taxonomists for standard genome sequencing and annotation.</title>
        <authorList>
            <consortium name="The Broad Institute Genomics Platform"/>
            <consortium name="The Broad Institute Genome Sequencing Center for Infectious Disease"/>
            <person name="Wu L."/>
            <person name="Ma J."/>
        </authorList>
    </citation>
    <scope>NUCLEOTIDE SEQUENCE [LARGE SCALE GENOMIC DNA]</scope>
    <source>
        <strain evidence="10">JCM 18050</strain>
    </source>
</reference>
<sequence>MIVVTTIAQVRETVKAWRQAGETIGLVPTMGFLHEGHQSLMAEAKKNNHKVIVSIFVNPMQFGPSEDLASYPRDLDSDTVACQQMGVDMIFCPTVDQMYDSYFNSMVDVDGITQALCGQKRPGHFKGVCTVVSKLFNITAPDRAYFGQKDAQQLAVIKRMVNDLNFDIEIIGCPIIREADGLAKSSRNSYLSPQERIAARCLFEAIQSAQKLIQQGEKSVDVINTEMQSIINQQPLAKIDYIEFVDLQTFKPVTRLTQDSLCALAVFIGKTRLIDNFIYQQGR</sequence>
<feature type="binding site" evidence="8">
    <location>
        <begin position="147"/>
        <end position="150"/>
    </location>
    <ligand>
        <name>ATP</name>
        <dbReference type="ChEBI" id="CHEBI:30616"/>
    </ligand>
</feature>
<keyword evidence="5 8" id="KW-0547">Nucleotide-binding</keyword>
<evidence type="ECO:0000256" key="4">
    <source>
        <dbReference type="ARBA" id="ARBA00022655"/>
    </source>
</evidence>
<feature type="binding site" evidence="8">
    <location>
        <position position="176"/>
    </location>
    <ligand>
        <name>ATP</name>
        <dbReference type="ChEBI" id="CHEBI:30616"/>
    </ligand>
</feature>
<evidence type="ECO:0000256" key="5">
    <source>
        <dbReference type="ARBA" id="ARBA00022741"/>
    </source>
</evidence>
<dbReference type="Gene3D" id="3.30.1300.10">
    <property type="entry name" value="Pantoate-beta-alanine ligase, C-terminal domain"/>
    <property type="match status" value="1"/>
</dbReference>
<dbReference type="PANTHER" id="PTHR21299">
    <property type="entry name" value="CYTIDYLATE KINASE/PANTOATE-BETA-ALANINE LIGASE"/>
    <property type="match status" value="1"/>
</dbReference>
<dbReference type="RefSeq" id="WP_345489640.1">
    <property type="nucleotide sequence ID" value="NZ_BAABHY010000001.1"/>
</dbReference>
<organism evidence="9 10">
    <name type="scientific">Orbus sasakiae</name>
    <dbReference type="NCBI Taxonomy" id="1078475"/>
    <lineage>
        <taxon>Bacteria</taxon>
        <taxon>Pseudomonadati</taxon>
        <taxon>Pseudomonadota</taxon>
        <taxon>Gammaproteobacteria</taxon>
        <taxon>Orbales</taxon>
        <taxon>Orbaceae</taxon>
        <taxon>Orbus</taxon>
    </lineage>
</organism>
<dbReference type="NCBIfam" id="TIGR00018">
    <property type="entry name" value="panC"/>
    <property type="match status" value="1"/>
</dbReference>
<dbReference type="InterPro" id="IPR003721">
    <property type="entry name" value="Pantoate_ligase"/>
</dbReference>
<comment type="similarity">
    <text evidence="2 8">Belongs to the pantothenate synthetase family.</text>
</comment>
<keyword evidence="8" id="KW-0963">Cytoplasm</keyword>
<dbReference type="SUPFAM" id="SSF52374">
    <property type="entry name" value="Nucleotidylyl transferase"/>
    <property type="match status" value="1"/>
</dbReference>
<feature type="binding site" evidence="8">
    <location>
        <begin position="184"/>
        <end position="187"/>
    </location>
    <ligand>
        <name>ATP</name>
        <dbReference type="ChEBI" id="CHEBI:30616"/>
    </ligand>
</feature>
<evidence type="ECO:0000313" key="10">
    <source>
        <dbReference type="Proteomes" id="UP001500171"/>
    </source>
</evidence>
<dbReference type="Pfam" id="PF02569">
    <property type="entry name" value="Pantoate_ligase"/>
    <property type="match status" value="1"/>
</dbReference>
<keyword evidence="6 8" id="KW-0067">ATP-binding</keyword>
<evidence type="ECO:0000313" key="9">
    <source>
        <dbReference type="EMBL" id="GAA5108528.1"/>
    </source>
</evidence>
<dbReference type="Proteomes" id="UP001500171">
    <property type="component" value="Unassembled WGS sequence"/>
</dbReference>
<evidence type="ECO:0000256" key="6">
    <source>
        <dbReference type="ARBA" id="ARBA00022840"/>
    </source>
</evidence>
<dbReference type="EC" id="6.3.2.1" evidence="8"/>
<comment type="subunit">
    <text evidence="8">Homodimer.</text>
</comment>
<dbReference type="InterPro" id="IPR014729">
    <property type="entry name" value="Rossmann-like_a/b/a_fold"/>
</dbReference>
<comment type="miscellaneous">
    <text evidence="8">The reaction proceeds by a bi uni uni bi ping pong mechanism.</text>
</comment>
<feature type="binding site" evidence="8">
    <location>
        <position position="61"/>
    </location>
    <ligand>
        <name>(R)-pantoate</name>
        <dbReference type="ChEBI" id="CHEBI:15980"/>
    </ligand>
</feature>
<keyword evidence="10" id="KW-1185">Reference proteome</keyword>
<dbReference type="HAMAP" id="MF_00158">
    <property type="entry name" value="PanC"/>
    <property type="match status" value="1"/>
</dbReference>
<dbReference type="GO" id="GO:0016874">
    <property type="term" value="F:ligase activity"/>
    <property type="evidence" value="ECO:0007669"/>
    <property type="project" value="UniProtKB-KW"/>
</dbReference>
<comment type="subcellular location">
    <subcellularLocation>
        <location evidence="8">Cytoplasm</location>
    </subcellularLocation>
</comment>
<dbReference type="CDD" id="cd00560">
    <property type="entry name" value="PanC"/>
    <property type="match status" value="1"/>
</dbReference>
<protein>
    <recommendedName>
        <fullName evidence="8">Pantothenate synthetase</fullName>
        <shortName evidence="8">PS</shortName>
        <ecNumber evidence="8">6.3.2.1</ecNumber>
    </recommendedName>
    <alternativeName>
        <fullName evidence="8">Pantoate--beta-alanine ligase</fullName>
    </alternativeName>
    <alternativeName>
        <fullName evidence="8">Pantoate-activating enzyme</fullName>
    </alternativeName>
</protein>
<feature type="binding site" evidence="8">
    <location>
        <position position="61"/>
    </location>
    <ligand>
        <name>beta-alanine</name>
        <dbReference type="ChEBI" id="CHEBI:57966"/>
    </ligand>
</feature>
<proteinExistence type="inferred from homology"/>
<name>A0ABP9N7L0_9GAMM</name>
<comment type="pathway">
    <text evidence="1 8">Cofactor biosynthesis; (R)-pantothenate biosynthesis; (R)-pantothenate from (R)-pantoate and beta-alanine: step 1/1.</text>
</comment>
<evidence type="ECO:0000256" key="2">
    <source>
        <dbReference type="ARBA" id="ARBA00009256"/>
    </source>
</evidence>
<evidence type="ECO:0000256" key="8">
    <source>
        <dbReference type="HAMAP-Rule" id="MF_00158"/>
    </source>
</evidence>
<dbReference type="Gene3D" id="3.40.50.620">
    <property type="entry name" value="HUPs"/>
    <property type="match status" value="1"/>
</dbReference>
<dbReference type="EMBL" id="BAABHY010000001">
    <property type="protein sequence ID" value="GAA5108528.1"/>
    <property type="molecule type" value="Genomic_DNA"/>
</dbReference>
<feature type="active site" description="Proton donor" evidence="8">
    <location>
        <position position="37"/>
    </location>
</feature>
<dbReference type="PANTHER" id="PTHR21299:SF1">
    <property type="entry name" value="PANTOATE--BETA-ALANINE LIGASE"/>
    <property type="match status" value="1"/>
</dbReference>
<keyword evidence="3 8" id="KW-0436">Ligase</keyword>
<comment type="catalytic activity">
    <reaction evidence="7 8">
        <text>(R)-pantoate + beta-alanine + ATP = (R)-pantothenate + AMP + diphosphate + H(+)</text>
        <dbReference type="Rhea" id="RHEA:10912"/>
        <dbReference type="ChEBI" id="CHEBI:15378"/>
        <dbReference type="ChEBI" id="CHEBI:15980"/>
        <dbReference type="ChEBI" id="CHEBI:29032"/>
        <dbReference type="ChEBI" id="CHEBI:30616"/>
        <dbReference type="ChEBI" id="CHEBI:33019"/>
        <dbReference type="ChEBI" id="CHEBI:57966"/>
        <dbReference type="ChEBI" id="CHEBI:456215"/>
        <dbReference type="EC" id="6.3.2.1"/>
    </reaction>
</comment>
<evidence type="ECO:0000256" key="3">
    <source>
        <dbReference type="ARBA" id="ARBA00022598"/>
    </source>
</evidence>
<accession>A0ABP9N7L0</accession>
<comment type="caution">
    <text evidence="9">The sequence shown here is derived from an EMBL/GenBank/DDBJ whole genome shotgun (WGS) entry which is preliminary data.</text>
</comment>
<evidence type="ECO:0000256" key="7">
    <source>
        <dbReference type="ARBA" id="ARBA00048258"/>
    </source>
</evidence>
<comment type="function">
    <text evidence="8">Catalyzes the condensation of pantoate with beta-alanine in an ATP-dependent reaction via a pantoyl-adenylate intermediate.</text>
</comment>
<dbReference type="InterPro" id="IPR042176">
    <property type="entry name" value="Pantoate_ligase_C"/>
</dbReference>
<keyword evidence="4 8" id="KW-0566">Pantothenate biosynthesis</keyword>
<evidence type="ECO:0000256" key="1">
    <source>
        <dbReference type="ARBA" id="ARBA00004990"/>
    </source>
</evidence>
<gene>
    <name evidence="8 9" type="primary">panC</name>
    <name evidence="9" type="ORF">GCM10023211_10930</name>
</gene>
<feature type="binding site" evidence="8">
    <location>
        <begin position="30"/>
        <end position="37"/>
    </location>
    <ligand>
        <name>ATP</name>
        <dbReference type="ChEBI" id="CHEBI:30616"/>
    </ligand>
</feature>